<protein>
    <submittedName>
        <fullName evidence="1">Uncharacterized protein</fullName>
    </submittedName>
</protein>
<dbReference type="EMBL" id="JBIGIA010000021">
    <property type="protein sequence ID" value="MFG6459344.1"/>
    <property type="molecule type" value="Genomic_DNA"/>
</dbReference>
<organism evidence="1 2">
    <name type="scientific">Pelomonas nitida</name>
    <dbReference type="NCBI Taxonomy" id="3299027"/>
    <lineage>
        <taxon>Bacteria</taxon>
        <taxon>Pseudomonadati</taxon>
        <taxon>Pseudomonadota</taxon>
        <taxon>Betaproteobacteria</taxon>
        <taxon>Burkholderiales</taxon>
        <taxon>Sphaerotilaceae</taxon>
        <taxon>Roseateles</taxon>
    </lineage>
</organism>
<sequence length="395" mass="40992">MRLRSTTVAVGGNAAASDEYTPAVIAPQSDGSAWLAWTDKTGPSIKMASLSATDTLGAALPGVAGLEVHAMLPMPDGAALAVMANDPDIYSAKYCQGSATPGNAVCGKMDLVRLDALGNTLTRTTLTKKGNADSVGAQFIWWYGHTARLATDGTAIGVYYRSAMSTQRPGAAGEVDIHAGDTFKFVDAANGSLLNGGWDWGCSHSWSVRLAHNGKQWAAGCHGDAYPNAMQLARLSTRTAAPSSLQWLGGSDPTQRALGGLVPVSGGHWISYVETVNSRLTLQLAKVPESGSAWPAATTIAAATGIDGTYPFRPYMAAYGTGKLLLGWKSSGKLVLAVADATTGAVLEGPVTTTLPIDTFQDMTTTPSGDVVWAYSPGGSTLRVQRVAACRLPAR</sequence>
<comment type="caution">
    <text evidence="1">The sequence shown here is derived from an EMBL/GenBank/DDBJ whole genome shotgun (WGS) entry which is preliminary data.</text>
</comment>
<name>A0ABW7GBL3_9BURK</name>
<dbReference type="Proteomes" id="UP001606305">
    <property type="component" value="Unassembled WGS sequence"/>
</dbReference>
<reference evidence="1 2" key="1">
    <citation type="submission" date="2024-09" db="EMBL/GenBank/DDBJ databases">
        <title>Novel species of the genus Pelomonas and Roseateles isolated from streams.</title>
        <authorList>
            <person name="Lu H."/>
        </authorList>
    </citation>
    <scope>NUCLEOTIDE SEQUENCE [LARGE SCALE GENOMIC DNA]</scope>
    <source>
        <strain evidence="1 2">BYS96W</strain>
    </source>
</reference>
<evidence type="ECO:0000313" key="1">
    <source>
        <dbReference type="EMBL" id="MFG6459344.1"/>
    </source>
</evidence>
<gene>
    <name evidence="1" type="ORF">ACG00X_21115</name>
</gene>
<dbReference type="RefSeq" id="WP_394491239.1">
    <property type="nucleotide sequence ID" value="NZ_JBIGIA010000021.1"/>
</dbReference>
<evidence type="ECO:0000313" key="2">
    <source>
        <dbReference type="Proteomes" id="UP001606305"/>
    </source>
</evidence>
<accession>A0ABW7GBL3</accession>
<keyword evidence="2" id="KW-1185">Reference proteome</keyword>
<proteinExistence type="predicted"/>